<sequence>MSADFYHSFTPQEQFSSCFSSIATSSTVPPVYHVQERNPSPYTFYLPNFTSQLLMDSSLSKWVSRHCSKFPIHRSYTSFPHIPVLMDLSTHAIAIRCPGLGSSVSPREILRLLHGRAPSFSLSCEETRCFAEPSHPSDGQYSQSSLPPWFAPEHPVPYTIYEQTSNSLPFTSPSQLLSCRCGGCGLPPFCVTSVIHHFVSDDVLIIVFHAKHFAEKACAWLRSHFAQRCIHFPFMSRSTLSSTVPVSPSPASVQIGYVLPIFYDDIFKNPYAVKRNPSSDKIIEYVAGYSSFGGIDGCGKLPLPSPECFPLKSPQYDALEDDSSIPMSGKSWISTPSLPSSTGSSPFSSARTEISAHSSAHSSARSQLSIDSSSSPILSPPSTGFVFPRSSMLIPQDSSHFPAPFLSLSHRVVRFPGPISLLSRAFLALSRSGRDGFSLCNMSRLVMFDVRQSIVLSDLEGVLSVYNILGLRESRLKYSKTLKEKVRCVFVEFKDRRSLLKCILDLDNPVSEAYKLKGYIGGIDFGAPGGKLAHSFLYIPSRPPSVGPFYNEWLVPSLKPYLSCYDNASIGIMDKRREFVSDVASDSLKQFYVPLFLQWFGGSLA</sequence>
<accession>A0ABQ5KKY2</accession>
<protein>
    <submittedName>
        <fullName evidence="1">Uncharacterized protein</fullName>
    </submittedName>
</protein>
<evidence type="ECO:0000313" key="1">
    <source>
        <dbReference type="EMBL" id="GKT32124.1"/>
    </source>
</evidence>
<comment type="caution">
    <text evidence="1">The sequence shown here is derived from an EMBL/GenBank/DDBJ whole genome shotgun (WGS) entry which is preliminary data.</text>
</comment>
<gene>
    <name evidence="1" type="ORF">ADUPG1_002223</name>
</gene>
<evidence type="ECO:0000313" key="2">
    <source>
        <dbReference type="Proteomes" id="UP001057375"/>
    </source>
</evidence>
<reference evidence="1" key="1">
    <citation type="submission" date="2022-03" db="EMBL/GenBank/DDBJ databases">
        <title>Draft genome sequence of Aduncisulcus paluster, a free-living microaerophilic Fornicata.</title>
        <authorList>
            <person name="Yuyama I."/>
            <person name="Kume K."/>
            <person name="Tamura T."/>
            <person name="Inagaki Y."/>
            <person name="Hashimoto T."/>
        </authorList>
    </citation>
    <scope>NUCLEOTIDE SEQUENCE</scope>
    <source>
        <strain evidence="1">NY0171</strain>
    </source>
</reference>
<keyword evidence="2" id="KW-1185">Reference proteome</keyword>
<dbReference type="EMBL" id="BQXS01002465">
    <property type="protein sequence ID" value="GKT32124.1"/>
    <property type="molecule type" value="Genomic_DNA"/>
</dbReference>
<proteinExistence type="predicted"/>
<name>A0ABQ5KKY2_9EUKA</name>
<organism evidence="1 2">
    <name type="scientific">Aduncisulcus paluster</name>
    <dbReference type="NCBI Taxonomy" id="2918883"/>
    <lineage>
        <taxon>Eukaryota</taxon>
        <taxon>Metamonada</taxon>
        <taxon>Carpediemonas-like organisms</taxon>
        <taxon>Aduncisulcus</taxon>
    </lineage>
</organism>
<dbReference type="Proteomes" id="UP001057375">
    <property type="component" value="Unassembled WGS sequence"/>
</dbReference>